<evidence type="ECO:0000313" key="1">
    <source>
        <dbReference type="EMBL" id="GJF00280.1"/>
    </source>
</evidence>
<proteinExistence type="predicted"/>
<sequence>MNLPPVPTLPEAEVRSLVQEFNSLPRRHIVPTGPEPNHWVFGLHVVPIPPAGYLLFLVNPASRLVHGLGPLPIETRPLSAEEAHDRAVKVAVLLLKAFVSKLGRTDAPEHHKVAPWDWAAEDAELAAAVGGALRALGVRTELCNVGTATEHERNYSTEAFTKFLENLVRNMRAAREARST</sequence>
<dbReference type="Proteomes" id="UP000703269">
    <property type="component" value="Unassembled WGS sequence"/>
</dbReference>
<dbReference type="AlphaFoldDB" id="A0A9P3GWS7"/>
<protein>
    <submittedName>
        <fullName evidence="1">Uncharacterized protein</fullName>
    </submittedName>
</protein>
<evidence type="ECO:0000313" key="2">
    <source>
        <dbReference type="Proteomes" id="UP000703269"/>
    </source>
</evidence>
<dbReference type="EMBL" id="BPQB01000144">
    <property type="protein sequence ID" value="GJF00280.1"/>
    <property type="molecule type" value="Genomic_DNA"/>
</dbReference>
<accession>A0A9P3GWS7</accession>
<comment type="caution">
    <text evidence="1">The sequence shown here is derived from an EMBL/GenBank/DDBJ whole genome shotgun (WGS) entry which is preliminary data.</text>
</comment>
<name>A0A9P3GWS7_9APHY</name>
<gene>
    <name evidence="1" type="ORF">PsYK624_165640</name>
</gene>
<reference evidence="1 2" key="1">
    <citation type="submission" date="2021-08" db="EMBL/GenBank/DDBJ databases">
        <title>Draft Genome Sequence of Phanerochaete sordida strain YK-624.</title>
        <authorList>
            <person name="Mori T."/>
            <person name="Dohra H."/>
            <person name="Suzuki T."/>
            <person name="Kawagishi H."/>
            <person name="Hirai H."/>
        </authorList>
    </citation>
    <scope>NUCLEOTIDE SEQUENCE [LARGE SCALE GENOMIC DNA]</scope>
    <source>
        <strain evidence="1 2">YK-624</strain>
    </source>
</reference>
<keyword evidence="2" id="KW-1185">Reference proteome</keyword>
<organism evidence="1 2">
    <name type="scientific">Phanerochaete sordida</name>
    <dbReference type="NCBI Taxonomy" id="48140"/>
    <lineage>
        <taxon>Eukaryota</taxon>
        <taxon>Fungi</taxon>
        <taxon>Dikarya</taxon>
        <taxon>Basidiomycota</taxon>
        <taxon>Agaricomycotina</taxon>
        <taxon>Agaricomycetes</taxon>
        <taxon>Polyporales</taxon>
        <taxon>Phanerochaetaceae</taxon>
        <taxon>Phanerochaete</taxon>
    </lineage>
</organism>
<dbReference type="OrthoDB" id="432970at2759"/>